<dbReference type="Proteomes" id="UP001253848">
    <property type="component" value="Unassembled WGS sequence"/>
</dbReference>
<accession>A0ABU3DVS4</accession>
<name>A0ABU3DVS4_9FLAO</name>
<reference evidence="1 2" key="1">
    <citation type="submission" date="2023-09" db="EMBL/GenBank/DDBJ databases">
        <authorList>
            <person name="Rey-Velasco X."/>
        </authorList>
    </citation>
    <scope>NUCLEOTIDE SEQUENCE [LARGE SCALE GENOMIC DNA]</scope>
    <source>
        <strain evidence="1 2">F225</strain>
    </source>
</reference>
<dbReference type="PROSITE" id="PS51257">
    <property type="entry name" value="PROKAR_LIPOPROTEIN"/>
    <property type="match status" value="1"/>
</dbReference>
<proteinExistence type="predicted"/>
<organism evidence="1 2">
    <name type="scientific">Autumnicola psychrophila</name>
    <dbReference type="NCBI Taxonomy" id="3075592"/>
    <lineage>
        <taxon>Bacteria</taxon>
        <taxon>Pseudomonadati</taxon>
        <taxon>Bacteroidota</taxon>
        <taxon>Flavobacteriia</taxon>
        <taxon>Flavobacteriales</taxon>
        <taxon>Flavobacteriaceae</taxon>
        <taxon>Autumnicola</taxon>
    </lineage>
</organism>
<evidence type="ECO:0008006" key="3">
    <source>
        <dbReference type="Google" id="ProtNLM"/>
    </source>
</evidence>
<comment type="caution">
    <text evidence="1">The sequence shown here is derived from an EMBL/GenBank/DDBJ whole genome shotgun (WGS) entry which is preliminary data.</text>
</comment>
<protein>
    <recommendedName>
        <fullName evidence="3">Lipocalin-like domain-containing protein</fullName>
    </recommendedName>
</protein>
<evidence type="ECO:0000313" key="1">
    <source>
        <dbReference type="EMBL" id="MDT0687817.1"/>
    </source>
</evidence>
<dbReference type="RefSeq" id="WP_311501086.1">
    <property type="nucleotide sequence ID" value="NZ_JAVRHN010000014.1"/>
</dbReference>
<sequence length="148" mass="16759">MKKISLLVVVTATILFSCDEKQKEIDKADVFATDAQKWELVKMTGSFAGSETIGDEMEWQEYYLFNANGTFTKHRERNNKIVEASGSFETDTNEDGLVYNLSYSEENELIGNCHGAPTEYLYFSSDGETLLSSWWACDGPGLFYEQVK</sequence>
<dbReference type="EMBL" id="JAVRHN010000014">
    <property type="protein sequence ID" value="MDT0687817.1"/>
    <property type="molecule type" value="Genomic_DNA"/>
</dbReference>
<gene>
    <name evidence="1" type="ORF">RM541_15735</name>
</gene>
<evidence type="ECO:0000313" key="2">
    <source>
        <dbReference type="Proteomes" id="UP001253848"/>
    </source>
</evidence>
<keyword evidence="2" id="KW-1185">Reference proteome</keyword>